<proteinExistence type="inferred from homology"/>
<dbReference type="Pfam" id="PF01080">
    <property type="entry name" value="Presenilin"/>
    <property type="match status" value="2"/>
</dbReference>
<dbReference type="GO" id="GO:0016485">
    <property type="term" value="P:protein processing"/>
    <property type="evidence" value="ECO:0007669"/>
    <property type="project" value="InterPro"/>
</dbReference>
<feature type="transmembrane region" description="Helical" evidence="12">
    <location>
        <begin position="211"/>
        <end position="231"/>
    </location>
</feature>
<evidence type="ECO:0000256" key="10">
    <source>
        <dbReference type="ARBA" id="ARBA00053367"/>
    </source>
</evidence>
<evidence type="ECO:0000313" key="15">
    <source>
        <dbReference type="Proteomes" id="UP000695562"/>
    </source>
</evidence>
<comment type="function">
    <text evidence="10">Probable catalytic subunit of the gamma-secretase complex, an endoprotease complex that catalyzes the intramembrane cleavage of integral membrane proteins such as Notch receptors. Requires the other members of the gamma-secretase complex to have a protease activity.</text>
</comment>
<dbReference type="Gene3D" id="1.10.472.100">
    <property type="entry name" value="Presenilin"/>
    <property type="match status" value="1"/>
</dbReference>
<reference evidence="14" key="1">
    <citation type="submission" date="2020-01" db="EMBL/GenBank/DDBJ databases">
        <title>Development of genomics and gene disruption for Polysphondylium violaceum indicates a role for the polyketide synthase stlB in stalk morphogenesis.</title>
        <authorList>
            <person name="Narita B."/>
            <person name="Kawabe Y."/>
            <person name="Kin K."/>
            <person name="Saito T."/>
            <person name="Gibbs R."/>
            <person name="Kuspa A."/>
            <person name="Muzny D."/>
            <person name="Queller D."/>
            <person name="Richards S."/>
            <person name="Strassman J."/>
            <person name="Sucgang R."/>
            <person name="Worley K."/>
            <person name="Schaap P."/>
        </authorList>
    </citation>
    <scope>NUCLEOTIDE SEQUENCE</scope>
    <source>
        <strain evidence="14">QSvi11</strain>
    </source>
</reference>
<dbReference type="OrthoDB" id="20287at2759"/>
<keyword evidence="5 12" id="KW-0256">Endoplasmic reticulum</keyword>
<dbReference type="GO" id="GO:0000139">
    <property type="term" value="C:Golgi membrane"/>
    <property type="evidence" value="ECO:0007669"/>
    <property type="project" value="UniProtKB-SubCell"/>
</dbReference>
<organism evidence="14 15">
    <name type="scientific">Polysphondylium violaceum</name>
    <dbReference type="NCBI Taxonomy" id="133409"/>
    <lineage>
        <taxon>Eukaryota</taxon>
        <taxon>Amoebozoa</taxon>
        <taxon>Evosea</taxon>
        <taxon>Eumycetozoa</taxon>
        <taxon>Dictyostelia</taxon>
        <taxon>Dictyosteliales</taxon>
        <taxon>Dictyosteliaceae</taxon>
        <taxon>Polysphondylium</taxon>
    </lineage>
</organism>
<protein>
    <recommendedName>
        <fullName evidence="12">Presenilin</fullName>
        <ecNumber evidence="12">3.4.23.-</ecNumber>
    </recommendedName>
</protein>
<feature type="transmembrane region" description="Helical" evidence="12">
    <location>
        <begin position="496"/>
        <end position="518"/>
    </location>
</feature>
<keyword evidence="6 12" id="KW-0914">Notch signaling pathway</keyword>
<dbReference type="GO" id="GO:0006509">
    <property type="term" value="P:membrane protein ectodomain proteolysis"/>
    <property type="evidence" value="ECO:0007669"/>
    <property type="project" value="TreeGrafter"/>
</dbReference>
<evidence type="ECO:0000256" key="2">
    <source>
        <dbReference type="ARBA" id="ARBA00022670"/>
    </source>
</evidence>
<feature type="region of interest" description="Disordered" evidence="13">
    <location>
        <begin position="1"/>
        <end position="46"/>
    </location>
</feature>
<evidence type="ECO:0000256" key="12">
    <source>
        <dbReference type="RuleBase" id="RU361148"/>
    </source>
</evidence>
<keyword evidence="2 12" id="KW-0645">Protease</keyword>
<dbReference type="AlphaFoldDB" id="A0A8J4PLV6"/>
<dbReference type="InterPro" id="IPR042524">
    <property type="entry name" value="Presenilin_C"/>
</dbReference>
<dbReference type="InterPro" id="IPR001108">
    <property type="entry name" value="Peptidase_A22A"/>
</dbReference>
<keyword evidence="8 12" id="KW-0333">Golgi apparatus</keyword>
<evidence type="ECO:0000313" key="14">
    <source>
        <dbReference type="EMBL" id="KAF2070377.1"/>
    </source>
</evidence>
<dbReference type="EC" id="3.4.23.-" evidence="12"/>
<keyword evidence="7 12" id="KW-1133">Transmembrane helix</keyword>
<feature type="transmembrane region" description="Helical" evidence="12">
    <location>
        <begin position="159"/>
        <end position="180"/>
    </location>
</feature>
<evidence type="ECO:0000256" key="11">
    <source>
        <dbReference type="ARBA" id="ARBA00066080"/>
    </source>
</evidence>
<dbReference type="GO" id="GO:0044671">
    <property type="term" value="P:sorocarp spore cell differentiation"/>
    <property type="evidence" value="ECO:0007669"/>
    <property type="project" value="UniProtKB-ARBA"/>
</dbReference>
<dbReference type="GO" id="GO:0055074">
    <property type="term" value="P:calcium ion homeostasis"/>
    <property type="evidence" value="ECO:0007669"/>
    <property type="project" value="UniProtKB-ARBA"/>
</dbReference>
<dbReference type="EMBL" id="AJWJ01000500">
    <property type="protein sequence ID" value="KAF2070377.1"/>
    <property type="molecule type" value="Genomic_DNA"/>
</dbReference>
<dbReference type="GO" id="GO:0034205">
    <property type="term" value="P:amyloid-beta formation"/>
    <property type="evidence" value="ECO:0007669"/>
    <property type="project" value="TreeGrafter"/>
</dbReference>
<evidence type="ECO:0000256" key="7">
    <source>
        <dbReference type="ARBA" id="ARBA00022989"/>
    </source>
</evidence>
<keyword evidence="15" id="KW-1185">Reference proteome</keyword>
<feature type="transmembrane region" description="Helical" evidence="12">
    <location>
        <begin position="324"/>
        <end position="345"/>
    </location>
</feature>
<feature type="transmembrane region" description="Helical" evidence="12">
    <location>
        <begin position="302"/>
        <end position="318"/>
    </location>
</feature>
<dbReference type="GO" id="GO:0031149">
    <property type="term" value="P:sorocarp stalk cell differentiation"/>
    <property type="evidence" value="ECO:0007669"/>
    <property type="project" value="UniProtKB-ARBA"/>
</dbReference>
<dbReference type="PRINTS" id="PR01072">
    <property type="entry name" value="PRESENILIN"/>
</dbReference>
<accession>A0A8J4PLV6</accession>
<comment type="function">
    <text evidence="12">Probable subunit of the gamma-secretase complex, an endoprotease complex that catalyzes the intramembrane cleavage of integral membrane proteins such as Notch receptors.</text>
</comment>
<feature type="transmembrane region" description="Helical" evidence="12">
    <location>
        <begin position="463"/>
        <end position="484"/>
    </location>
</feature>
<dbReference type="GO" id="GO:0106070">
    <property type="term" value="P:regulation of adenylate cyclase-activating G protein-coupled receptor signaling pathway"/>
    <property type="evidence" value="ECO:0007669"/>
    <property type="project" value="UniProtKB-ARBA"/>
</dbReference>
<dbReference type="SMART" id="SM00730">
    <property type="entry name" value="PSN"/>
    <property type="match status" value="1"/>
</dbReference>
<evidence type="ECO:0000256" key="9">
    <source>
        <dbReference type="ARBA" id="ARBA00023136"/>
    </source>
</evidence>
<evidence type="ECO:0000256" key="3">
    <source>
        <dbReference type="ARBA" id="ARBA00022692"/>
    </source>
</evidence>
<dbReference type="GO" id="GO:0044351">
    <property type="term" value="P:macropinocytosis"/>
    <property type="evidence" value="ECO:0007669"/>
    <property type="project" value="UniProtKB-ARBA"/>
</dbReference>
<evidence type="ECO:0000256" key="8">
    <source>
        <dbReference type="ARBA" id="ARBA00023034"/>
    </source>
</evidence>
<comment type="caution">
    <text evidence="14">The sequence shown here is derived from an EMBL/GenBank/DDBJ whole genome shotgun (WGS) entry which is preliminary data.</text>
</comment>
<evidence type="ECO:0000256" key="5">
    <source>
        <dbReference type="ARBA" id="ARBA00022824"/>
    </source>
</evidence>
<evidence type="ECO:0000256" key="13">
    <source>
        <dbReference type="SAM" id="MobiDB-lite"/>
    </source>
</evidence>
<dbReference type="PANTHER" id="PTHR10202">
    <property type="entry name" value="PRESENILIN"/>
    <property type="match status" value="1"/>
</dbReference>
<name>A0A8J4PLV6_9MYCE</name>
<keyword evidence="3 12" id="KW-0812">Transmembrane</keyword>
<dbReference type="InterPro" id="IPR006639">
    <property type="entry name" value="Preselin/SPP"/>
</dbReference>
<comment type="domain">
    <text evidence="12">The PAL motif is required for normal active site conformation.</text>
</comment>
<dbReference type="GO" id="GO:0006914">
    <property type="term" value="P:autophagy"/>
    <property type="evidence" value="ECO:0007669"/>
    <property type="project" value="UniProtKB-ARBA"/>
</dbReference>
<comment type="subunit">
    <text evidence="11">Homodimer. Component of the gamma-secretase complex, a complex composed of a presenilin homodimer, nicastrin, aph1 and pen2.</text>
</comment>
<evidence type="ECO:0000256" key="4">
    <source>
        <dbReference type="ARBA" id="ARBA00022801"/>
    </source>
</evidence>
<comment type="subcellular location">
    <subcellularLocation>
        <location evidence="12">Endoplasmic reticulum membrane</location>
        <topology evidence="12">Multi-pass membrane protein</topology>
    </subcellularLocation>
    <subcellularLocation>
        <location evidence="12">Golgi apparatus membrane</location>
        <topology evidence="12">Multi-pass membrane protein</topology>
    </subcellularLocation>
</comment>
<dbReference type="GO" id="GO:0042500">
    <property type="term" value="F:aspartic endopeptidase activity, intramembrane cleaving"/>
    <property type="evidence" value="ECO:0007669"/>
    <property type="project" value="InterPro"/>
</dbReference>
<dbReference type="PANTHER" id="PTHR10202:SF21">
    <property type="entry name" value="PRESENILIN-A"/>
    <property type="match status" value="1"/>
</dbReference>
<evidence type="ECO:0000256" key="1">
    <source>
        <dbReference type="ARBA" id="ARBA00008604"/>
    </source>
</evidence>
<dbReference type="FunFam" id="1.10.472.100:FF:000003">
    <property type="entry name" value="Presenilin"/>
    <property type="match status" value="1"/>
</dbReference>
<dbReference type="GO" id="GO:0070765">
    <property type="term" value="C:gamma-secretase complex"/>
    <property type="evidence" value="ECO:0007669"/>
    <property type="project" value="TreeGrafter"/>
</dbReference>
<sequence length="524" mass="59049">MSNDLNMDNIETPEPHSSIIDNNENNNSNNNNLIDNNNNNNENNTNIINNESVTLEKKEIDIPVNNNNNNTNNNNIENEKNLVNEFEDSTQSDYSDEYDTVIPPVPVRYLNNNNNNVVININKIDKNKSDLLSEDRSDFQDSVDEELTIPEIQDYSDMVVSILIPVTITMIILVATIRAINNKASWVSLTPLVTYEVDKDSSSENMVFSSIINSLIFLGIIILSTVIMVVLYRFRFMKALYGWMMGTSILLLGVFGGFLFIVVMSYLNLSLDYISFLFILWNFVFGGVICIFWYAPKYLNQTYLISVSVLMALSFSRLPEWTTWAILAIVSIYDIFAVLCPAGPLQLLIKTAKKRGEAIPAMIYNASVTIGMAEYQKEESSPSPPPPLPKNLVKDTDAPHLKDTFFNESPTVFEKNIDDKHSEISDDFSAVKAPKGGKLRLGLGDFVFYGVLISRAAFYEMATVFTCYVAIITGLFLTLFLLTVLKRALPALPMSIGLGILFYFLTYRFLIPFITFLGEAQVFI</sequence>
<feature type="compositionally biased region" description="Low complexity" evidence="13">
    <location>
        <begin position="17"/>
        <end position="46"/>
    </location>
</feature>
<comment type="similarity">
    <text evidence="1 12">Belongs to the peptidase A22A family.</text>
</comment>
<keyword evidence="4 12" id="KW-0378">Hydrolase</keyword>
<gene>
    <name evidence="14" type="ORF">CYY_008306</name>
</gene>
<keyword evidence="9 12" id="KW-0472">Membrane</keyword>
<dbReference type="Proteomes" id="UP000695562">
    <property type="component" value="Unassembled WGS sequence"/>
</dbReference>
<dbReference type="GO" id="GO:0007219">
    <property type="term" value="P:Notch signaling pathway"/>
    <property type="evidence" value="ECO:0007669"/>
    <property type="project" value="UniProtKB-KW"/>
</dbReference>
<dbReference type="GO" id="GO:0006909">
    <property type="term" value="P:phagocytosis"/>
    <property type="evidence" value="ECO:0007669"/>
    <property type="project" value="UniProtKB-ARBA"/>
</dbReference>
<evidence type="ECO:0000256" key="6">
    <source>
        <dbReference type="ARBA" id="ARBA00022976"/>
    </source>
</evidence>
<feature type="transmembrane region" description="Helical" evidence="12">
    <location>
        <begin position="243"/>
        <end position="267"/>
    </location>
</feature>
<feature type="transmembrane region" description="Helical" evidence="12">
    <location>
        <begin position="273"/>
        <end position="295"/>
    </location>
</feature>
<dbReference type="GO" id="GO:0005789">
    <property type="term" value="C:endoplasmic reticulum membrane"/>
    <property type="evidence" value="ECO:0007669"/>
    <property type="project" value="UniProtKB-SubCell"/>
</dbReference>